<dbReference type="RefSeq" id="WP_260104555.1">
    <property type="nucleotide sequence ID" value="NZ_JALXSQ010000039.1"/>
</dbReference>
<dbReference type="CDD" id="cd04186">
    <property type="entry name" value="GT_2_like_c"/>
    <property type="match status" value="1"/>
</dbReference>
<evidence type="ECO:0000256" key="2">
    <source>
        <dbReference type="ARBA" id="ARBA00006739"/>
    </source>
</evidence>
<evidence type="ECO:0000256" key="4">
    <source>
        <dbReference type="ARBA" id="ARBA00022679"/>
    </source>
</evidence>
<dbReference type="Pfam" id="PF00535">
    <property type="entry name" value="Glycos_transf_2"/>
    <property type="match status" value="1"/>
</dbReference>
<reference evidence="7 8" key="1">
    <citation type="submission" date="2022-04" db="EMBL/GenBank/DDBJ databases">
        <title>Human microbiome associated bacterial genomes.</title>
        <authorList>
            <person name="Sandstrom S."/>
            <person name="Salamzade R."/>
            <person name="Kalan L.R."/>
        </authorList>
    </citation>
    <scope>NUCLEOTIDE SEQUENCE [LARGE SCALE GENOMIC DNA]</scope>
    <source>
        <strain evidence="8">p3-SID1799</strain>
    </source>
</reference>
<gene>
    <name evidence="7" type="ORF">M3D15_08535</name>
</gene>
<feature type="domain" description="Glycosyltransferase 2-like" evidence="5">
    <location>
        <begin position="6"/>
        <end position="133"/>
    </location>
</feature>
<keyword evidence="3" id="KW-0328">Glycosyltransferase</keyword>
<dbReference type="EMBL" id="JALXSQ010000039">
    <property type="protein sequence ID" value="MCT2043371.1"/>
    <property type="molecule type" value="Genomic_DNA"/>
</dbReference>
<feature type="domain" description="Glycosyltransferase 2-like" evidence="6">
    <location>
        <begin position="195"/>
        <end position="285"/>
    </location>
</feature>
<evidence type="ECO:0000259" key="5">
    <source>
        <dbReference type="Pfam" id="PF00535"/>
    </source>
</evidence>
<evidence type="ECO:0000256" key="3">
    <source>
        <dbReference type="ARBA" id="ARBA00022676"/>
    </source>
</evidence>
<comment type="pathway">
    <text evidence="1">Cell wall biogenesis; cell wall polysaccharide biosynthesis.</text>
</comment>
<organism evidence="7 8">
    <name type="scientific">Pseudoclavibacter albus</name>
    <dbReference type="NCBI Taxonomy" id="272241"/>
    <lineage>
        <taxon>Bacteria</taxon>
        <taxon>Bacillati</taxon>
        <taxon>Actinomycetota</taxon>
        <taxon>Actinomycetes</taxon>
        <taxon>Micrococcales</taxon>
        <taxon>Microbacteriaceae</taxon>
        <taxon>Pseudoclavibacter</taxon>
    </lineage>
</organism>
<keyword evidence="8" id="KW-1185">Reference proteome</keyword>
<dbReference type="PANTHER" id="PTHR43179">
    <property type="entry name" value="RHAMNOSYLTRANSFERASE WBBL"/>
    <property type="match status" value="1"/>
</dbReference>
<dbReference type="PANTHER" id="PTHR43179:SF12">
    <property type="entry name" value="GALACTOFURANOSYLTRANSFERASE GLFT2"/>
    <property type="match status" value="1"/>
</dbReference>
<evidence type="ECO:0000256" key="1">
    <source>
        <dbReference type="ARBA" id="ARBA00004776"/>
    </source>
</evidence>
<dbReference type="SUPFAM" id="SSF53448">
    <property type="entry name" value="Nucleotide-diphospho-sugar transferases"/>
    <property type="match status" value="1"/>
</dbReference>
<accession>A0ABT2HYH2</accession>
<keyword evidence="4" id="KW-0808">Transferase</keyword>
<dbReference type="InterPro" id="IPR029044">
    <property type="entry name" value="Nucleotide-diphossugar_trans"/>
</dbReference>
<comment type="similarity">
    <text evidence="2">Belongs to the glycosyltransferase 2 family.</text>
</comment>
<name>A0ABT2HYH2_9MICO</name>
<comment type="caution">
    <text evidence="7">The sequence shown here is derived from an EMBL/GenBank/DDBJ whole genome shotgun (WGS) entry which is preliminary data.</text>
</comment>
<dbReference type="Proteomes" id="UP001525379">
    <property type="component" value="Unassembled WGS sequence"/>
</dbReference>
<proteinExistence type="inferred from homology"/>
<sequence length="326" mass="36685">MPSITAIVVNWNGPQLTSRAVESLLQRSGEPDAEIIIVDNGSEDDSLTVFAERFGAEPRVRVIPLPENLGFGGGVNAGIRASESPYVALLNNDAVIRDGWLRELRAVLETPGNERVAAVTSRILLAGRWRELSPAELQEVAELGERILRRGRRHAVVRDDEHGTVRINSTGNIVDRSGNGADRDWLAPADIRAREEVFGFCGGAAMLRRAALDEVGLFDERLFMYYEDTDLSWRLRTAHWQIRYAERAVVEHEHAASSGTASEQFLRWNARNRMLVAWRHGGLRMGMTAILRTKLRFFRALAGRRWPEVRAVWHALWDLVLPGHSR</sequence>
<evidence type="ECO:0000313" key="7">
    <source>
        <dbReference type="EMBL" id="MCT2043371.1"/>
    </source>
</evidence>
<evidence type="ECO:0000259" key="6">
    <source>
        <dbReference type="Pfam" id="PF13632"/>
    </source>
</evidence>
<protein>
    <submittedName>
        <fullName evidence="7">Glycosyltransferase family 2 protein</fullName>
    </submittedName>
</protein>
<dbReference type="InterPro" id="IPR001173">
    <property type="entry name" value="Glyco_trans_2-like"/>
</dbReference>
<dbReference type="Pfam" id="PF13632">
    <property type="entry name" value="Glyco_trans_2_3"/>
    <property type="match status" value="1"/>
</dbReference>
<evidence type="ECO:0000313" key="8">
    <source>
        <dbReference type="Proteomes" id="UP001525379"/>
    </source>
</evidence>
<dbReference type="Gene3D" id="3.90.550.10">
    <property type="entry name" value="Spore Coat Polysaccharide Biosynthesis Protein SpsA, Chain A"/>
    <property type="match status" value="1"/>
</dbReference>